<dbReference type="EMBL" id="CP020743">
    <property type="protein sequence ID" value="ARJ22574.1"/>
    <property type="molecule type" value="Genomic_DNA"/>
</dbReference>
<dbReference type="AlphaFoldDB" id="A0A1W6A9V8"/>
<proteinExistence type="inferred from homology"/>
<dbReference type="InterPro" id="IPR006341">
    <property type="entry name" value="Spore_gamma"/>
</dbReference>
<evidence type="ECO:0000313" key="6">
    <source>
        <dbReference type="EMBL" id="ARJ22574.1"/>
    </source>
</evidence>
<feature type="compositionally biased region" description="Low complexity" evidence="5">
    <location>
        <begin position="80"/>
        <end position="93"/>
    </location>
</feature>
<gene>
    <name evidence="6" type="ORF">B7492_15740</name>
</gene>
<accession>A0A1W6A9V8</accession>
<protein>
    <recommendedName>
        <fullName evidence="2">Small, acid-soluble spore protein gamma-type</fullName>
    </recommendedName>
</protein>
<feature type="region of interest" description="Disordered" evidence="5">
    <location>
        <begin position="1"/>
        <end position="30"/>
    </location>
</feature>
<keyword evidence="3" id="KW-0677">Repeat</keyword>
<evidence type="ECO:0000256" key="2">
    <source>
        <dbReference type="ARBA" id="ARBA00014721"/>
    </source>
</evidence>
<sequence length="102" mass="10707">MDKNQQGHNKTISGASIQSAKQQNAGYGTEFATETNVNQVKQQNAQSAAKKSQAASAGVQNANAGYGTEFATETNVNQVKQQNAQSAAKKSQAFGKNQGTDQ</sequence>
<dbReference type="NCBIfam" id="TIGR01442">
    <property type="entry name" value="SASP_gamma"/>
    <property type="match status" value="1"/>
</dbReference>
<dbReference type="RefSeq" id="WP_085311722.1">
    <property type="nucleotide sequence ID" value="NZ_CP020743.1"/>
</dbReference>
<evidence type="ECO:0000256" key="3">
    <source>
        <dbReference type="ARBA" id="ARBA00022737"/>
    </source>
</evidence>
<evidence type="ECO:0000313" key="7">
    <source>
        <dbReference type="Proteomes" id="UP000192932"/>
    </source>
</evidence>
<dbReference type="GO" id="GO:0030435">
    <property type="term" value="P:sporulation resulting in formation of a cellular spore"/>
    <property type="evidence" value="ECO:0007669"/>
    <property type="project" value="UniProtKB-KW"/>
</dbReference>
<comment type="similarity">
    <text evidence="1">Belongs to the gamma-type SASP family.</text>
</comment>
<feature type="compositionally biased region" description="Polar residues" evidence="5">
    <location>
        <begin position="1"/>
        <end position="26"/>
    </location>
</feature>
<evidence type="ECO:0000256" key="4">
    <source>
        <dbReference type="ARBA" id="ARBA00022969"/>
    </source>
</evidence>
<feature type="region of interest" description="Disordered" evidence="5">
    <location>
        <begin position="80"/>
        <end position="102"/>
    </location>
</feature>
<name>A0A1W6A9V8_BACMY</name>
<evidence type="ECO:0000256" key="5">
    <source>
        <dbReference type="SAM" id="MobiDB-lite"/>
    </source>
</evidence>
<dbReference type="Pfam" id="PF04259">
    <property type="entry name" value="SASP_gamma"/>
    <property type="match status" value="1"/>
</dbReference>
<dbReference type="Proteomes" id="UP000192932">
    <property type="component" value="Chromosome"/>
</dbReference>
<keyword evidence="4" id="KW-0749">Sporulation</keyword>
<evidence type="ECO:0000256" key="1">
    <source>
        <dbReference type="ARBA" id="ARBA00006710"/>
    </source>
</evidence>
<organism evidence="6 7">
    <name type="scientific">Bacillus mycoides</name>
    <dbReference type="NCBI Taxonomy" id="1405"/>
    <lineage>
        <taxon>Bacteria</taxon>
        <taxon>Bacillati</taxon>
        <taxon>Bacillota</taxon>
        <taxon>Bacilli</taxon>
        <taxon>Bacillales</taxon>
        <taxon>Bacillaceae</taxon>
        <taxon>Bacillus</taxon>
        <taxon>Bacillus cereus group</taxon>
    </lineage>
</organism>
<reference evidence="6 7" key="1">
    <citation type="submission" date="2017-04" db="EMBL/GenBank/DDBJ databases">
        <title>The Characteristic of a Fine Plant Growth-Promoting Rhizobacteria Bacillus mycoides Gnyt1 and its Whole Genome Sequencing Analysis.</title>
        <authorList>
            <person name="Li J.H."/>
            <person name="Yao T."/>
        </authorList>
    </citation>
    <scope>NUCLEOTIDE SEQUENCE [LARGE SCALE GENOMIC DNA]</scope>
    <source>
        <strain evidence="6 7">Gnyt1</strain>
    </source>
</reference>